<dbReference type="OrthoDB" id="9797060at2"/>
<evidence type="ECO:0000259" key="1">
    <source>
        <dbReference type="PROSITE" id="PS51725"/>
    </source>
</evidence>
<dbReference type="InterPro" id="IPR052936">
    <property type="entry name" value="Jasmonate_Hydroxylase-like"/>
</dbReference>
<reference evidence="3" key="1">
    <citation type="submission" date="2016-02" db="EMBL/GenBank/DDBJ databases">
        <authorList>
            <person name="Rodrigo-Torres Lidia"/>
            <person name="Arahal R.David."/>
        </authorList>
    </citation>
    <scope>NUCLEOTIDE SEQUENCE [LARGE SCALE GENOMIC DNA]</scope>
    <source>
        <strain evidence="3">CECT 9029</strain>
    </source>
</reference>
<dbReference type="RefSeq" id="WP_062663606.1">
    <property type="nucleotide sequence ID" value="NZ_FIZX01000002.1"/>
</dbReference>
<dbReference type="GO" id="GO:0004497">
    <property type="term" value="F:monooxygenase activity"/>
    <property type="evidence" value="ECO:0007669"/>
    <property type="project" value="UniProtKB-KW"/>
</dbReference>
<name>A0A128F4X4_9GAMM</name>
<organism evidence="2 3">
    <name type="scientific">Grimontia celer</name>
    <dbReference type="NCBI Taxonomy" id="1796497"/>
    <lineage>
        <taxon>Bacteria</taxon>
        <taxon>Pseudomonadati</taxon>
        <taxon>Pseudomonadota</taxon>
        <taxon>Gammaproteobacteria</taxon>
        <taxon>Vibrionales</taxon>
        <taxon>Vibrionaceae</taxon>
        <taxon>Grimontia</taxon>
    </lineage>
</organism>
<proteinExistence type="predicted"/>
<dbReference type="Gene3D" id="3.30.70.100">
    <property type="match status" value="1"/>
</dbReference>
<sequence length="107" mass="12620">MIAVIFELEPHAEHKSTYLDIAAVLREELMEVEGFISVKRFQSLTNEERMLSLSFWESEEAIAHWRNNLRHQLAQQKGKESLFKNYRIRVANVVRDYGLDAQQGEER</sequence>
<dbReference type="EMBL" id="FIZX01000002">
    <property type="protein sequence ID" value="CZF81341.1"/>
    <property type="molecule type" value="Genomic_DNA"/>
</dbReference>
<keyword evidence="2" id="KW-0503">Monooxygenase</keyword>
<keyword evidence="2" id="KW-0560">Oxidoreductase</keyword>
<accession>A0A128F4X4</accession>
<gene>
    <name evidence="2" type="ORF">GCE9029_02547</name>
</gene>
<dbReference type="InterPro" id="IPR011008">
    <property type="entry name" value="Dimeric_a/b-barrel"/>
</dbReference>
<keyword evidence="3" id="KW-1185">Reference proteome</keyword>
<dbReference type="AlphaFoldDB" id="A0A128F4X4"/>
<dbReference type="Pfam" id="PF03992">
    <property type="entry name" value="ABM"/>
    <property type="match status" value="1"/>
</dbReference>
<evidence type="ECO:0000313" key="3">
    <source>
        <dbReference type="Proteomes" id="UP000071641"/>
    </source>
</evidence>
<dbReference type="PANTHER" id="PTHR37811:SF2">
    <property type="entry name" value="ABM DOMAIN-CONTAINING PROTEIN"/>
    <property type="match status" value="1"/>
</dbReference>
<dbReference type="PANTHER" id="PTHR37811">
    <property type="entry name" value="BLL5343 PROTEIN"/>
    <property type="match status" value="1"/>
</dbReference>
<feature type="domain" description="ABM" evidence="1">
    <location>
        <begin position="2"/>
        <end position="90"/>
    </location>
</feature>
<protein>
    <submittedName>
        <fullName evidence="2">Antibiotic biosynthesis monooxygenase</fullName>
    </submittedName>
</protein>
<dbReference type="PROSITE" id="PS51725">
    <property type="entry name" value="ABM"/>
    <property type="match status" value="1"/>
</dbReference>
<evidence type="ECO:0000313" key="2">
    <source>
        <dbReference type="EMBL" id="CZF81341.1"/>
    </source>
</evidence>
<dbReference type="Proteomes" id="UP000071641">
    <property type="component" value="Unassembled WGS sequence"/>
</dbReference>
<dbReference type="InterPro" id="IPR007138">
    <property type="entry name" value="ABM_dom"/>
</dbReference>
<dbReference type="STRING" id="1796497.GCE9029_02547"/>
<dbReference type="SUPFAM" id="SSF54909">
    <property type="entry name" value="Dimeric alpha+beta barrel"/>
    <property type="match status" value="1"/>
</dbReference>